<name>A0A067K013_JATCU</name>
<dbReference type="AlphaFoldDB" id="A0A067K013"/>
<accession>A0A067K013</accession>
<evidence type="ECO:0000313" key="3">
    <source>
        <dbReference type="Proteomes" id="UP000027138"/>
    </source>
</evidence>
<feature type="compositionally biased region" description="Basic residues" evidence="1">
    <location>
        <begin position="1"/>
        <end position="10"/>
    </location>
</feature>
<evidence type="ECO:0000313" key="2">
    <source>
        <dbReference type="EMBL" id="KDP29472.1"/>
    </source>
</evidence>
<organism evidence="2 3">
    <name type="scientific">Jatropha curcas</name>
    <name type="common">Barbados nut</name>
    <dbReference type="NCBI Taxonomy" id="180498"/>
    <lineage>
        <taxon>Eukaryota</taxon>
        <taxon>Viridiplantae</taxon>
        <taxon>Streptophyta</taxon>
        <taxon>Embryophyta</taxon>
        <taxon>Tracheophyta</taxon>
        <taxon>Spermatophyta</taxon>
        <taxon>Magnoliopsida</taxon>
        <taxon>eudicotyledons</taxon>
        <taxon>Gunneridae</taxon>
        <taxon>Pentapetalae</taxon>
        <taxon>rosids</taxon>
        <taxon>fabids</taxon>
        <taxon>Malpighiales</taxon>
        <taxon>Euphorbiaceae</taxon>
        <taxon>Crotonoideae</taxon>
        <taxon>Jatropheae</taxon>
        <taxon>Jatropha</taxon>
    </lineage>
</organism>
<dbReference type="Proteomes" id="UP000027138">
    <property type="component" value="Unassembled WGS sequence"/>
</dbReference>
<gene>
    <name evidence="2" type="ORF">JCGZ_19301</name>
</gene>
<dbReference type="EMBL" id="KK914750">
    <property type="protein sequence ID" value="KDP29472.1"/>
    <property type="molecule type" value="Genomic_DNA"/>
</dbReference>
<feature type="compositionally biased region" description="Basic and acidic residues" evidence="1">
    <location>
        <begin position="12"/>
        <end position="31"/>
    </location>
</feature>
<keyword evidence="3" id="KW-1185">Reference proteome</keyword>
<proteinExistence type="predicted"/>
<protein>
    <submittedName>
        <fullName evidence="2">Uncharacterized protein</fullName>
    </submittedName>
</protein>
<reference evidence="2 3" key="1">
    <citation type="journal article" date="2014" name="PLoS ONE">
        <title>Global Analysis of Gene Expression Profiles in Physic Nut (Jatropha curcas L.) Seedlings Exposed to Salt Stress.</title>
        <authorList>
            <person name="Zhang L."/>
            <person name="Zhang C."/>
            <person name="Wu P."/>
            <person name="Chen Y."/>
            <person name="Li M."/>
            <person name="Jiang H."/>
            <person name="Wu G."/>
        </authorList>
    </citation>
    <scope>NUCLEOTIDE SEQUENCE [LARGE SCALE GENOMIC DNA]</scope>
    <source>
        <strain evidence="3">cv. GZQX0401</strain>
        <tissue evidence="2">Young leaves</tissue>
    </source>
</reference>
<evidence type="ECO:0000256" key="1">
    <source>
        <dbReference type="SAM" id="MobiDB-lite"/>
    </source>
</evidence>
<sequence>MAPKKAKASKMSKIDEAMKKKSKAERSDKETPLVVLDPPMDNVGTASEFVHVEHAPLSPSTGPSRKRLREVNVLVPPPLPSKSGEALNIQAYFL</sequence>
<feature type="region of interest" description="Disordered" evidence="1">
    <location>
        <begin position="1"/>
        <end position="40"/>
    </location>
</feature>